<dbReference type="Pfam" id="PF05359">
    <property type="entry name" value="DUF748"/>
    <property type="match status" value="1"/>
</dbReference>
<comment type="subcellular location">
    <subcellularLocation>
        <location evidence="1">Membrane</location>
        <topology evidence="1">Single-pass membrane protein</topology>
    </subcellularLocation>
</comment>
<sequence length="1473" mass="164729">MYVLVVLILVPLLLYSLLLLPSVQTAVVSYITKELSEDLNTQISIERVHLRPFKTLVLDDVVVFDQQADTLLSIDRVLANVDSLFFKKKQLYLSHLEISEPLIKVSKLDTVYNYSFLLNAIKPSNNNSSGSNWDVGLQNLGVENGTLSYKSDTIDSVIRASDIALQINDIHQDTMWHFNLEHLYFSNKSGLNVEKAEGGVRFNRSKFIFSRGVFQTKNSSLKIDSLDVSLFSEKEGIAKLGPFFMDVQYSNISSKDLRVINPSLRLPDIGLSGNAYGTLDNIKGRGVRLQFGPHSQISSNFDINGLPNLNETFLYLNVNQLKTTPNDIEQLLSHIQGQALVLPQAIKSVNQVSYSGNITGFLTDLVAYGEFNTSLGKISTDIGLKIDANENLIFSGNLSTQQFNVGKLAGAENYIGDVSMSVAINGRRKSAKDYNAFLSGVVDTFSVNGYKYKNIRLNGLFANEKFDGDFLIDDPNGQVGFNGKIDLSGDVPHFSFLAHLTDLKLDKLNLYNKHLNNTLTADIETEISGKDINDIVGYLNINNISYQSDDHDVKVDSLLLISVREGERKRIVLQSDVAEGDLVGVYNFTQIGNMVKKNLTNYLPALKSSLNIKEKGIKENDFNFSCTFKKVSDLASLFVSDLEISDNGLLLGHYNTSTGKMDVEAEVQFLNYKGVKAQHPEVHISTGSDKRLSIVTRLKDLNVNNLGSFQNLSFHQMAHNDTLQFNVFWNNWDEFTNSGSILTTTSLKGRDNGIYATTELHPSYVMVRDSLWELQSTTFHYHPDGFSLKNFRVHHGNQEIGVNGFVHRNVKDGLKVHFQNISLSDMIGYQDLKQVEISGFLNGSLDIQNLYKSPIVSGDLSVNKFNFNKDELGDFKLTANYQPQHNQINIQTSVTKGDYQPLSGGGIIDLANESLQLNYDIDQLEIGFLNLYLSRVMQNLTGKVSGNLAVVGSLSSPELLGRINVNKAFFDVDLLQTTYSMTDSVIFKPNLIEFKGINISDRNGKQGTFNGSIQHHAFRNMRYDLRLITNNMLVLDTKYTDNPLYYGQVYADGNMSVTGTTKDIIIDIGGRTRENTQFFIPLTDEESAEESSFIRFVNTNPYAEDEKSKAVALMDEYEIDLTGMTVSMDLDITPDARCQVIFDSKVGDILKGRGNGNLQIKMDKEGGINFFGDFNFDDGDYMFTLQNVLNKKFIINQGSSINWDGSPYDAAIDLNATYKLKTSLLDLMGDYSDEAQKNYGRRIPVHCNLLLTDRLTKPNVKFEIKTPSTQDNNQNVIDSYINTEEETNRQVLSLLVLNKFYSQENSISNNPNGISTGNNAALVTTTEMLSNQLSHWLSQISRDVDIGVSYRPASELSDDEVEVALSTQMFNNRVMVNGNVGYGKDQTRPSNLIGDFDVEVKLNPKGSIRAKAYTRTNNDLVYSTNTSPTTQGVGVSFKEEFDSLDELMHKYWLKISGKNKAKEKTEADKETKD</sequence>
<gene>
    <name evidence="6" type="ORF">JIV24_00585</name>
</gene>
<keyword evidence="7" id="KW-1185">Reference proteome</keyword>
<organism evidence="6 7">
    <name type="scientific">Carboxylicivirga marina</name>
    <dbReference type="NCBI Taxonomy" id="2800988"/>
    <lineage>
        <taxon>Bacteria</taxon>
        <taxon>Pseudomonadati</taxon>
        <taxon>Bacteroidota</taxon>
        <taxon>Bacteroidia</taxon>
        <taxon>Marinilabiliales</taxon>
        <taxon>Marinilabiliaceae</taxon>
        <taxon>Carboxylicivirga</taxon>
    </lineage>
</organism>
<dbReference type="Pfam" id="PF04357">
    <property type="entry name" value="TamB"/>
    <property type="match status" value="1"/>
</dbReference>
<dbReference type="RefSeq" id="WP_200463044.1">
    <property type="nucleotide sequence ID" value="NZ_JAENRR010000001.1"/>
</dbReference>
<name>A0ABS1HDR0_9BACT</name>
<keyword evidence="4" id="KW-0472">Membrane</keyword>
<evidence type="ECO:0000256" key="3">
    <source>
        <dbReference type="ARBA" id="ARBA00022989"/>
    </source>
</evidence>
<dbReference type="PANTHER" id="PTHR36985:SF1">
    <property type="entry name" value="TRANSLOCATION AND ASSEMBLY MODULE SUBUNIT TAMB"/>
    <property type="match status" value="1"/>
</dbReference>
<comment type="caution">
    <text evidence="6">The sequence shown here is derived from an EMBL/GenBank/DDBJ whole genome shotgun (WGS) entry which is preliminary data.</text>
</comment>
<proteinExistence type="predicted"/>
<protein>
    <submittedName>
        <fullName evidence="6">Translocation/assembly module TamB</fullName>
    </submittedName>
</protein>
<evidence type="ECO:0000259" key="5">
    <source>
        <dbReference type="Pfam" id="PF04357"/>
    </source>
</evidence>
<evidence type="ECO:0000256" key="4">
    <source>
        <dbReference type="ARBA" id="ARBA00023136"/>
    </source>
</evidence>
<keyword evidence="3" id="KW-1133">Transmembrane helix</keyword>
<evidence type="ECO:0000313" key="6">
    <source>
        <dbReference type="EMBL" id="MBK3515815.1"/>
    </source>
</evidence>
<evidence type="ECO:0000256" key="1">
    <source>
        <dbReference type="ARBA" id="ARBA00004167"/>
    </source>
</evidence>
<dbReference type="EMBL" id="JAENRR010000001">
    <property type="protein sequence ID" value="MBK3515815.1"/>
    <property type="molecule type" value="Genomic_DNA"/>
</dbReference>
<dbReference type="InterPro" id="IPR008023">
    <property type="entry name" value="DUF748"/>
</dbReference>
<accession>A0ABS1HDR0</accession>
<dbReference type="InterPro" id="IPR007452">
    <property type="entry name" value="TamB_C"/>
</dbReference>
<reference evidence="6 7" key="1">
    <citation type="submission" date="2021-01" db="EMBL/GenBank/DDBJ databases">
        <title>Carboxyliciviraga sp.nov., isolated from coastal sediments.</title>
        <authorList>
            <person name="Lu D."/>
            <person name="Zhang T."/>
        </authorList>
    </citation>
    <scope>NUCLEOTIDE SEQUENCE [LARGE SCALE GENOMIC DNA]</scope>
    <source>
        <strain evidence="6 7">N1Y132</strain>
    </source>
</reference>
<dbReference type="PANTHER" id="PTHR36985">
    <property type="entry name" value="TRANSLOCATION AND ASSEMBLY MODULE SUBUNIT TAMB"/>
    <property type="match status" value="1"/>
</dbReference>
<evidence type="ECO:0000256" key="2">
    <source>
        <dbReference type="ARBA" id="ARBA00022692"/>
    </source>
</evidence>
<dbReference type="Proteomes" id="UP000605676">
    <property type="component" value="Unassembled WGS sequence"/>
</dbReference>
<keyword evidence="2" id="KW-0812">Transmembrane</keyword>
<evidence type="ECO:0000313" key="7">
    <source>
        <dbReference type="Proteomes" id="UP000605676"/>
    </source>
</evidence>
<feature type="domain" description="Translocation and assembly module TamB C-terminal" evidence="5">
    <location>
        <begin position="998"/>
        <end position="1441"/>
    </location>
</feature>